<accession>A0AAD2FYQ8</accession>
<sequence>MAGFISPQQYAEVARDVFGRPNRNMQKTKELDREIHESLIGCSYVVCSELWNMIQPHANHKLHGSHPIHLLWALLFLKCYCTLPILSRIVGTSDREFSNRSWPFVEAIHDLVNRVINFNNRWKNWNQRSQALASLDDVDCPCMEFYPFNRGMYSHKFNGPAWRYEIGYSIFGKDIVWVNGPFKAGESEITLFREAGLRNSLEPSECVECDSGYKGDFKLKNPATGANRSEREQKSAIRARHEIVNGRLKQFAVLDQVFRHLSREQHGFCFKAVVVITQLKFEFHGRLYDVDYDVVYHNH</sequence>
<dbReference type="AlphaFoldDB" id="A0AAD2FYQ8"/>
<organism evidence="1 2">
    <name type="scientific">Cylindrotheca closterium</name>
    <dbReference type="NCBI Taxonomy" id="2856"/>
    <lineage>
        <taxon>Eukaryota</taxon>
        <taxon>Sar</taxon>
        <taxon>Stramenopiles</taxon>
        <taxon>Ochrophyta</taxon>
        <taxon>Bacillariophyta</taxon>
        <taxon>Bacillariophyceae</taxon>
        <taxon>Bacillariophycidae</taxon>
        <taxon>Bacillariales</taxon>
        <taxon>Bacillariaceae</taxon>
        <taxon>Cylindrotheca</taxon>
    </lineage>
</organism>
<evidence type="ECO:0008006" key="3">
    <source>
        <dbReference type="Google" id="ProtNLM"/>
    </source>
</evidence>
<comment type="caution">
    <text evidence="1">The sequence shown here is derived from an EMBL/GenBank/DDBJ whole genome shotgun (WGS) entry which is preliminary data.</text>
</comment>
<proteinExistence type="predicted"/>
<keyword evidence="2" id="KW-1185">Reference proteome</keyword>
<dbReference type="Proteomes" id="UP001295423">
    <property type="component" value="Unassembled WGS sequence"/>
</dbReference>
<evidence type="ECO:0000313" key="2">
    <source>
        <dbReference type="Proteomes" id="UP001295423"/>
    </source>
</evidence>
<protein>
    <recommendedName>
        <fullName evidence="3">DDE Tnp4 domain-containing protein</fullName>
    </recommendedName>
</protein>
<reference evidence="1" key="1">
    <citation type="submission" date="2023-08" db="EMBL/GenBank/DDBJ databases">
        <authorList>
            <person name="Audoor S."/>
            <person name="Bilcke G."/>
        </authorList>
    </citation>
    <scope>NUCLEOTIDE SEQUENCE</scope>
</reference>
<gene>
    <name evidence="1" type="ORF">CYCCA115_LOCUS15935</name>
</gene>
<dbReference type="EMBL" id="CAKOGP040001895">
    <property type="protein sequence ID" value="CAJ1955812.1"/>
    <property type="molecule type" value="Genomic_DNA"/>
</dbReference>
<name>A0AAD2FYQ8_9STRA</name>
<evidence type="ECO:0000313" key="1">
    <source>
        <dbReference type="EMBL" id="CAJ1955812.1"/>
    </source>
</evidence>